<dbReference type="Pfam" id="PF09527">
    <property type="entry name" value="ATPase_gene1"/>
    <property type="match status" value="1"/>
</dbReference>
<keyword evidence="1" id="KW-0812">Transmembrane</keyword>
<accession>A0A5B8RL59</accession>
<evidence type="ECO:0000256" key="1">
    <source>
        <dbReference type="SAM" id="Phobius"/>
    </source>
</evidence>
<dbReference type="EMBL" id="MN079358">
    <property type="protein sequence ID" value="QEA07767.1"/>
    <property type="molecule type" value="Genomic_DNA"/>
</dbReference>
<sequence length="94" mass="10698">MRMNDTERLKREVRRQAARMRRAERDRPTLMAQTVYLTTLGLLLVIPVVAGAYLGLWLDGRDPGYSVYWTPVCLVGGVVLGASNVYLFVRGRDR</sequence>
<name>A0A5B8RL59_9ZZZZ</name>
<protein>
    <recommendedName>
        <fullName evidence="3">ATP synthase protein I</fullName>
    </recommendedName>
</protein>
<feature type="transmembrane region" description="Helical" evidence="1">
    <location>
        <begin position="68"/>
        <end position="89"/>
    </location>
</feature>
<reference evidence="2" key="1">
    <citation type="submission" date="2019-06" db="EMBL/GenBank/DDBJ databases">
        <authorList>
            <person name="Murdoch R.W."/>
            <person name="Fathepure B."/>
        </authorList>
    </citation>
    <scope>NUCLEOTIDE SEQUENCE</scope>
</reference>
<dbReference type="InterPro" id="IPR032820">
    <property type="entry name" value="ATPase_put"/>
</dbReference>
<feature type="transmembrane region" description="Helical" evidence="1">
    <location>
        <begin position="30"/>
        <end position="56"/>
    </location>
</feature>
<organism evidence="2">
    <name type="scientific">uncultured organism</name>
    <dbReference type="NCBI Taxonomy" id="155900"/>
    <lineage>
        <taxon>unclassified sequences</taxon>
        <taxon>environmental samples</taxon>
    </lineage>
</organism>
<keyword evidence="1" id="KW-0472">Membrane</keyword>
<gene>
    <name evidence="2" type="ORF">KBTEX_04130</name>
</gene>
<proteinExistence type="predicted"/>
<dbReference type="AlphaFoldDB" id="A0A5B8RL59"/>
<evidence type="ECO:0008006" key="3">
    <source>
        <dbReference type="Google" id="ProtNLM"/>
    </source>
</evidence>
<evidence type="ECO:0000313" key="2">
    <source>
        <dbReference type="EMBL" id="QEA07767.1"/>
    </source>
</evidence>
<keyword evidence="1" id="KW-1133">Transmembrane helix</keyword>